<name>A0AAP0K781_9MAGN</name>
<feature type="compositionally biased region" description="Basic and acidic residues" evidence="1">
    <location>
        <begin position="503"/>
        <end position="514"/>
    </location>
</feature>
<evidence type="ECO:0000256" key="1">
    <source>
        <dbReference type="SAM" id="MobiDB-lite"/>
    </source>
</evidence>
<feature type="compositionally biased region" description="Basic and acidic residues" evidence="1">
    <location>
        <begin position="596"/>
        <end position="606"/>
    </location>
</feature>
<reference evidence="2 3" key="1">
    <citation type="submission" date="2024-01" db="EMBL/GenBank/DDBJ databases">
        <title>Genome assemblies of Stephania.</title>
        <authorList>
            <person name="Yang L."/>
        </authorList>
    </citation>
    <scope>NUCLEOTIDE SEQUENCE [LARGE SCALE GENOMIC DNA]</scope>
    <source>
        <strain evidence="2">JXDWG</strain>
        <tissue evidence="2">Leaf</tissue>
    </source>
</reference>
<feature type="compositionally biased region" description="Basic and acidic residues" evidence="1">
    <location>
        <begin position="254"/>
        <end position="328"/>
    </location>
</feature>
<feature type="region of interest" description="Disordered" evidence="1">
    <location>
        <begin position="804"/>
        <end position="894"/>
    </location>
</feature>
<dbReference type="PANTHER" id="PTHR34837:SF1">
    <property type="entry name" value="LOW PROTEIN: ZINC FINGER CCCH DOMAIN PROTEIN"/>
    <property type="match status" value="1"/>
</dbReference>
<feature type="compositionally biased region" description="Basic and acidic residues" evidence="1">
    <location>
        <begin position="521"/>
        <end position="537"/>
    </location>
</feature>
<keyword evidence="3" id="KW-1185">Reference proteome</keyword>
<feature type="compositionally biased region" description="Basic and acidic residues" evidence="1">
    <location>
        <begin position="171"/>
        <end position="216"/>
    </location>
</feature>
<feature type="compositionally biased region" description="Basic and acidic residues" evidence="1">
    <location>
        <begin position="404"/>
        <end position="422"/>
    </location>
</feature>
<feature type="compositionally biased region" description="Basic and acidic residues" evidence="1">
    <location>
        <begin position="429"/>
        <end position="443"/>
    </location>
</feature>
<dbReference type="PANTHER" id="PTHR34837">
    <property type="entry name" value="OS05G0595500 PROTEIN"/>
    <property type="match status" value="1"/>
</dbReference>
<feature type="compositionally biased region" description="Basic and acidic residues" evidence="1">
    <location>
        <begin position="110"/>
        <end position="164"/>
    </location>
</feature>
<dbReference type="EMBL" id="JBBNAG010000003">
    <property type="protein sequence ID" value="KAK9147271.1"/>
    <property type="molecule type" value="Genomic_DNA"/>
</dbReference>
<feature type="compositionally biased region" description="Basic and acidic residues" evidence="1">
    <location>
        <begin position="569"/>
        <end position="588"/>
    </location>
</feature>
<feature type="compositionally biased region" description="Basic and acidic residues" evidence="1">
    <location>
        <begin position="335"/>
        <end position="360"/>
    </location>
</feature>
<proteinExistence type="predicted"/>
<dbReference type="Proteomes" id="UP001419268">
    <property type="component" value="Unassembled WGS sequence"/>
</dbReference>
<feature type="compositionally biased region" description="Basic and acidic residues" evidence="1">
    <location>
        <begin position="857"/>
        <end position="886"/>
    </location>
</feature>
<feature type="compositionally biased region" description="Polar residues" evidence="1">
    <location>
        <begin position="618"/>
        <end position="635"/>
    </location>
</feature>
<feature type="compositionally biased region" description="Basic and acidic residues" evidence="1">
    <location>
        <begin position="462"/>
        <end position="494"/>
    </location>
</feature>
<evidence type="ECO:0000313" key="3">
    <source>
        <dbReference type="Proteomes" id="UP001419268"/>
    </source>
</evidence>
<feature type="compositionally biased region" description="Basic and acidic residues" evidence="1">
    <location>
        <begin position="13"/>
        <end position="53"/>
    </location>
</feature>
<sequence>MPRSSRHKSLKHSGKDAREHSESEEDVIFKEKRGRDEGGVRVSRDLGSSEKRKLASQSQSQEAKDQFLVGNGDVVVEEYVASKKRKERNDASSSDRWNGGEGGRDGNSGAEKERRGESYRQDSEKGLRSRVSVDSKSKSSRRHEGLSEKREEKVEIVDIEEVKRGSGASEVEVKGKSDKDSSRKDGGQYKDLKDKDYQEERSSRKSQDGRHDRSLDRVLVGANESTRKQSGAGASSNDRHLKESLGNFEWPMVDDLRNPELEKELEKRIRKRRDDPDDKDKFEEGASGANERRLSNRDERSKSTRHKDEKVRSDDRYKDKHREDYDRDRRHRDDKHRDDRYSKDHTDDRSDKYSRDESRAVENNYKKSKTQGSDHDDSLHLDDRGSRYKNDRVKKRSSDDEDHSDLKPRRAKEHRYEVEKKSNSGKVESPADKGRSLSRHADTDPIVSNSRRKSSPSSSAHLSKDQPRHSSKPDELKYKESVYEERPRLKEISSRELTGVSERASESRSIEKSRSTTKPKRKDDNHISELPVERSPRSDSLASPMRLKEKSHSSPSIDWKHSNRAAVRRSLDVEETGRRSYSSKDARDYVVNVDRGSQEPLDKAALDEAPPVGGDTVSAPSSFNRNSHVPSGSTSLPPPPPPFRTAIDSPSVFGSSEEDGRGKSSNRYKRSSEPNVGRGQENAWKGMPSWPSPAANGFIPFQHGPPSGGFHPMMQQFPASPLFVRPSMELNPTGVPYHISNADRFSGHVRPFGWRNPADEACAPHLHGWDANNNIFMDDPHMLGRPEWDQNRRLMSDLSWDGSSEMWKGPSSAANMEFPPAPQKEDSMPRASPDEGWTGKMGQRSRNERSRSGSRVESIEIKRSNDAPPAKDHVETPVQTSHEKTPETSGASKDNGSRLCYAYLSKLDISVGLTNPELYDQCMSLLNTVGTSTHDDAINQEPLQECTELEVKISNNSSCAFPFPAIKESVLERAMVLYKKQREDAKLRFPKSSLDVLNLGRDPTDDDVNEFKPKASPTMIVEEEQVSSLPTTVEENEPVASVTISAEEESFSSLVTLTGEKEEPVLLSEDKGETFPLIEDTGEPALSYVAMSEGEEQAVPYSVTIIGEEEPVAASVGELKMEEDCISTEEAVGELAPLATQGTPGEPVPASNHVKEEELIQSSVPMEVEQVLTSDQINQEEAVTNSSGETVEVIFPLNELGKPVSPENAEAVSDQVMTEAIQEIPLEPALPSATSPNNEESVNLAGDANCDHSANGLEKQTTACSDTACESIGFTFNSAEAAEALTPESVECGLVNLSRIHNSPKSTH</sequence>
<feature type="region of interest" description="Disordered" evidence="1">
    <location>
        <begin position="1"/>
        <end position="683"/>
    </location>
</feature>
<feature type="compositionally biased region" description="Basic and acidic residues" evidence="1">
    <location>
        <begin position="372"/>
        <end position="391"/>
    </location>
</feature>
<feature type="compositionally biased region" description="Basic residues" evidence="1">
    <location>
        <begin position="1"/>
        <end position="12"/>
    </location>
</feature>
<organism evidence="2 3">
    <name type="scientific">Stephania cephalantha</name>
    <dbReference type="NCBI Taxonomy" id="152367"/>
    <lineage>
        <taxon>Eukaryota</taxon>
        <taxon>Viridiplantae</taxon>
        <taxon>Streptophyta</taxon>
        <taxon>Embryophyta</taxon>
        <taxon>Tracheophyta</taxon>
        <taxon>Spermatophyta</taxon>
        <taxon>Magnoliopsida</taxon>
        <taxon>Ranunculales</taxon>
        <taxon>Menispermaceae</taxon>
        <taxon>Menispermoideae</taxon>
        <taxon>Cissampelideae</taxon>
        <taxon>Stephania</taxon>
    </lineage>
</organism>
<gene>
    <name evidence="2" type="ORF">Scep_006028</name>
</gene>
<accession>A0AAP0K781</accession>
<protein>
    <submittedName>
        <fullName evidence="2">Uncharacterized protein</fullName>
    </submittedName>
</protein>
<evidence type="ECO:0000313" key="2">
    <source>
        <dbReference type="EMBL" id="KAK9147271.1"/>
    </source>
</evidence>
<comment type="caution">
    <text evidence="2">The sequence shown here is derived from an EMBL/GenBank/DDBJ whole genome shotgun (WGS) entry which is preliminary data.</text>
</comment>